<feature type="compositionally biased region" description="Basic and acidic residues" evidence="1">
    <location>
        <begin position="1"/>
        <end position="10"/>
    </location>
</feature>
<reference evidence="2 3" key="1">
    <citation type="journal article" date="2018" name="J. Allergy Clin. Immunol.">
        <title>High-quality assembly of Dermatophagoides pteronyssinus genome and transcriptome reveals a wide range of novel allergens.</title>
        <authorList>
            <person name="Liu X.Y."/>
            <person name="Yang K.Y."/>
            <person name="Wang M.Q."/>
            <person name="Kwok J.S."/>
            <person name="Zeng X."/>
            <person name="Yang Z."/>
            <person name="Xiao X.J."/>
            <person name="Lau C.P."/>
            <person name="Li Y."/>
            <person name="Huang Z.M."/>
            <person name="Ba J.G."/>
            <person name="Yim A.K."/>
            <person name="Ouyang C.Y."/>
            <person name="Ngai S.M."/>
            <person name="Chan T.F."/>
            <person name="Leung E.L."/>
            <person name="Liu L."/>
            <person name="Liu Z.G."/>
            <person name="Tsui S.K."/>
        </authorList>
    </citation>
    <scope>NUCLEOTIDE SEQUENCE [LARGE SCALE GENOMIC DNA]</scope>
    <source>
        <strain evidence="2">Derp</strain>
    </source>
</reference>
<comment type="caution">
    <text evidence="2">The sequence shown here is derived from an EMBL/GenBank/DDBJ whole genome shotgun (WGS) entry which is preliminary data.</text>
</comment>
<feature type="region of interest" description="Disordered" evidence="1">
    <location>
        <begin position="1"/>
        <end position="26"/>
    </location>
</feature>
<accession>A0ABQ8JL70</accession>
<proteinExistence type="predicted"/>
<evidence type="ECO:0000313" key="2">
    <source>
        <dbReference type="EMBL" id="KAH9423361.1"/>
    </source>
</evidence>
<protein>
    <submittedName>
        <fullName evidence="2">Uncharacterized protein</fullName>
    </submittedName>
</protein>
<evidence type="ECO:0000256" key="1">
    <source>
        <dbReference type="SAM" id="MobiDB-lite"/>
    </source>
</evidence>
<dbReference type="Proteomes" id="UP000887458">
    <property type="component" value="Unassembled WGS sequence"/>
</dbReference>
<sequence length="125" mass="13942">MRSSRDKRPPESNAKPFDNVGANDDDEPKFFIIDVIDGEIERIDNDKLDVRTIPAESILFPSNEYVSTISLNGVPRSPPCRFDVNSVLIQLILIKIDASRPGFHTNVIVIKPIRVPADVGAPKIY</sequence>
<organism evidence="2 3">
    <name type="scientific">Dermatophagoides pteronyssinus</name>
    <name type="common">European house dust mite</name>
    <dbReference type="NCBI Taxonomy" id="6956"/>
    <lineage>
        <taxon>Eukaryota</taxon>
        <taxon>Metazoa</taxon>
        <taxon>Ecdysozoa</taxon>
        <taxon>Arthropoda</taxon>
        <taxon>Chelicerata</taxon>
        <taxon>Arachnida</taxon>
        <taxon>Acari</taxon>
        <taxon>Acariformes</taxon>
        <taxon>Sarcoptiformes</taxon>
        <taxon>Astigmata</taxon>
        <taxon>Psoroptidia</taxon>
        <taxon>Analgoidea</taxon>
        <taxon>Pyroglyphidae</taxon>
        <taxon>Dermatophagoidinae</taxon>
        <taxon>Dermatophagoides</taxon>
    </lineage>
</organism>
<gene>
    <name evidence="2" type="ORF">DERP_003640</name>
</gene>
<evidence type="ECO:0000313" key="3">
    <source>
        <dbReference type="Proteomes" id="UP000887458"/>
    </source>
</evidence>
<name>A0ABQ8JL70_DERPT</name>
<reference evidence="2 3" key="2">
    <citation type="journal article" date="2022" name="Mol. Biol. Evol.">
        <title>Comparative Genomics Reveals Insights into the Divergent Evolution of Astigmatic Mites and Household Pest Adaptations.</title>
        <authorList>
            <person name="Xiong Q."/>
            <person name="Wan A.T."/>
            <person name="Liu X."/>
            <person name="Fung C.S."/>
            <person name="Xiao X."/>
            <person name="Malainual N."/>
            <person name="Hou J."/>
            <person name="Wang L."/>
            <person name="Wang M."/>
            <person name="Yang K.Y."/>
            <person name="Cui Y."/>
            <person name="Leung E.L."/>
            <person name="Nong W."/>
            <person name="Shin S.K."/>
            <person name="Au S.W."/>
            <person name="Jeong K.Y."/>
            <person name="Chew F.T."/>
            <person name="Hui J.H."/>
            <person name="Leung T.F."/>
            <person name="Tungtrongchitr A."/>
            <person name="Zhong N."/>
            <person name="Liu Z."/>
            <person name="Tsui S.K."/>
        </authorList>
    </citation>
    <scope>NUCLEOTIDE SEQUENCE [LARGE SCALE GENOMIC DNA]</scope>
    <source>
        <strain evidence="2">Derp</strain>
    </source>
</reference>
<dbReference type="EMBL" id="NJHN03000032">
    <property type="protein sequence ID" value="KAH9423361.1"/>
    <property type="molecule type" value="Genomic_DNA"/>
</dbReference>
<keyword evidence="3" id="KW-1185">Reference proteome</keyword>